<dbReference type="VEuPathDB" id="MicrosporidiaDB:H312_01898"/>
<reference evidence="3" key="1">
    <citation type="submission" date="2013-02" db="EMBL/GenBank/DDBJ databases">
        <authorList>
            <consortium name="The Broad Institute Genome Sequencing Platform"/>
            <person name="Cuomo C."/>
            <person name="Becnel J."/>
            <person name="Sanscrainte N."/>
            <person name="Walker B."/>
            <person name="Young S.K."/>
            <person name="Zeng Q."/>
            <person name="Gargeya S."/>
            <person name="Fitzgerald M."/>
            <person name="Haas B."/>
            <person name="Abouelleil A."/>
            <person name="Alvarado L."/>
            <person name="Arachchi H.M."/>
            <person name="Berlin A.M."/>
            <person name="Chapman S.B."/>
            <person name="Dewar J."/>
            <person name="Goldberg J."/>
            <person name="Griggs A."/>
            <person name="Gujja S."/>
            <person name="Hansen M."/>
            <person name="Howarth C."/>
            <person name="Imamovic A."/>
            <person name="Larimer J."/>
            <person name="McCowan C."/>
            <person name="Murphy C."/>
            <person name="Neiman D."/>
            <person name="Pearson M."/>
            <person name="Priest M."/>
            <person name="Roberts A."/>
            <person name="Saif S."/>
            <person name="Shea T."/>
            <person name="Sisk P."/>
            <person name="Sykes S."/>
            <person name="Wortman J."/>
            <person name="Nusbaum C."/>
            <person name="Birren B."/>
        </authorList>
    </citation>
    <scope>NUCLEOTIDE SEQUENCE [LARGE SCALE GENOMIC DNA]</scope>
    <source>
        <strain evidence="3">PRA339</strain>
    </source>
</reference>
<evidence type="ECO:0000313" key="2">
    <source>
        <dbReference type="EMBL" id="KCZ80690.1"/>
    </source>
</evidence>
<keyword evidence="3" id="KW-1185">Reference proteome</keyword>
<protein>
    <submittedName>
        <fullName evidence="2">Uncharacterized protein</fullName>
    </submittedName>
</protein>
<organism evidence="2 3">
    <name type="scientific">Anncaliia algerae PRA339</name>
    <dbReference type="NCBI Taxonomy" id="1288291"/>
    <lineage>
        <taxon>Eukaryota</taxon>
        <taxon>Fungi</taxon>
        <taxon>Fungi incertae sedis</taxon>
        <taxon>Microsporidia</taxon>
        <taxon>Tubulinosematoidea</taxon>
        <taxon>Tubulinosematidae</taxon>
        <taxon>Anncaliia</taxon>
    </lineage>
</organism>
<feature type="coiled-coil region" evidence="1">
    <location>
        <begin position="260"/>
        <end position="384"/>
    </location>
</feature>
<dbReference type="EMBL" id="KK365167">
    <property type="protein sequence ID" value="KCZ80690.1"/>
    <property type="molecule type" value="Genomic_DNA"/>
</dbReference>
<accession>A0A059F0K2</accession>
<dbReference type="OrthoDB" id="2191328at2759"/>
<dbReference type="HOGENOM" id="CLU_672631_0_0_1"/>
<keyword evidence="1" id="KW-0175">Coiled coil</keyword>
<proteinExistence type="predicted"/>
<feature type="coiled-coil region" evidence="1">
    <location>
        <begin position="195"/>
        <end position="224"/>
    </location>
</feature>
<dbReference type="AlphaFoldDB" id="A0A059F0K2"/>
<name>A0A059F0K2_9MICR</name>
<sequence length="409" mass="48528">MTQQYNTSLEMSYDDDNQINDQSNSLLNQISMDEDFLEGYEKIKETINEHRKIGIESEEEKEEILSENDINDINSLLEASKISKKDSTNDYSLIISLLNYISRNVMKMKQKFQNISAVKTMFNFMFAELEENKNDKIKDMLFKLFNFLFCENELNFTNEMNFLKKFQEIKNIKLKQIRDIILEIREEIALNNAHFNHIRNELRKKEAENNALALKNEMMSKECIKIATVEEKCNNFVSFINELNSFLNISQNSFDLFNLFDKIKEKFVKLKEENDALKKNDKFEAFKVNSLNTIKKLEEENLRKSEEISKLKEKNGFYKNLLRKLKGSLIELNESNENKEQLIKKQADVIDFFKKNSYVDNLSTNQLKTKIEKLKNKIIDESNEALKIIMMNDLKDYEKMYFDLIQLKK</sequence>
<dbReference type="Proteomes" id="UP000030655">
    <property type="component" value="Unassembled WGS sequence"/>
</dbReference>
<gene>
    <name evidence="2" type="ORF">H312_01898</name>
</gene>
<evidence type="ECO:0000313" key="3">
    <source>
        <dbReference type="Proteomes" id="UP000030655"/>
    </source>
</evidence>
<reference evidence="2 3" key="2">
    <citation type="submission" date="2014-03" db="EMBL/GenBank/DDBJ databases">
        <title>The Genome Sequence of Anncaliia algerae insect isolate PRA339.</title>
        <authorList>
            <consortium name="The Broad Institute Genome Sequencing Platform"/>
            <consortium name="The Broad Institute Genome Sequencing Center for Infectious Disease"/>
            <person name="Cuomo C."/>
            <person name="Becnel J."/>
            <person name="Sanscrainte N."/>
            <person name="Walker B."/>
            <person name="Young S.K."/>
            <person name="Zeng Q."/>
            <person name="Gargeya S."/>
            <person name="Fitzgerald M."/>
            <person name="Haas B."/>
            <person name="Abouelleil A."/>
            <person name="Alvarado L."/>
            <person name="Arachchi H.M."/>
            <person name="Berlin A.M."/>
            <person name="Chapman S.B."/>
            <person name="Dewar J."/>
            <person name="Goldberg J."/>
            <person name="Griggs A."/>
            <person name="Gujja S."/>
            <person name="Hansen M."/>
            <person name="Howarth C."/>
            <person name="Imamovic A."/>
            <person name="Larimer J."/>
            <person name="McCowan C."/>
            <person name="Murphy C."/>
            <person name="Neiman D."/>
            <person name="Pearson M."/>
            <person name="Priest M."/>
            <person name="Roberts A."/>
            <person name="Saif S."/>
            <person name="Shea T."/>
            <person name="Sisk P."/>
            <person name="Sykes S."/>
            <person name="Wortman J."/>
            <person name="Nusbaum C."/>
            <person name="Birren B."/>
        </authorList>
    </citation>
    <scope>NUCLEOTIDE SEQUENCE [LARGE SCALE GENOMIC DNA]</scope>
    <source>
        <strain evidence="2 3">PRA339</strain>
    </source>
</reference>
<evidence type="ECO:0000256" key="1">
    <source>
        <dbReference type="SAM" id="Coils"/>
    </source>
</evidence>